<evidence type="ECO:0000313" key="2">
    <source>
        <dbReference type="EMBL" id="KAK9824972.1"/>
    </source>
</evidence>
<comment type="caution">
    <text evidence="2">The sequence shown here is derived from an EMBL/GenBank/DDBJ whole genome shotgun (WGS) entry which is preliminary data.</text>
</comment>
<organism evidence="2 3">
    <name type="scientific">Elliptochloris bilobata</name>
    <dbReference type="NCBI Taxonomy" id="381761"/>
    <lineage>
        <taxon>Eukaryota</taxon>
        <taxon>Viridiplantae</taxon>
        <taxon>Chlorophyta</taxon>
        <taxon>core chlorophytes</taxon>
        <taxon>Trebouxiophyceae</taxon>
        <taxon>Trebouxiophyceae incertae sedis</taxon>
        <taxon>Elliptochloris clade</taxon>
        <taxon>Elliptochloris</taxon>
    </lineage>
</organism>
<dbReference type="Proteomes" id="UP001445335">
    <property type="component" value="Unassembled WGS sequence"/>
</dbReference>
<proteinExistence type="predicted"/>
<evidence type="ECO:0000313" key="3">
    <source>
        <dbReference type="Proteomes" id="UP001445335"/>
    </source>
</evidence>
<protein>
    <submittedName>
        <fullName evidence="2">Uncharacterized protein</fullName>
    </submittedName>
</protein>
<accession>A0AAW1QV13</accession>
<gene>
    <name evidence="2" type="ORF">WJX81_001432</name>
</gene>
<keyword evidence="3" id="KW-1185">Reference proteome</keyword>
<reference evidence="2 3" key="1">
    <citation type="journal article" date="2024" name="Nat. Commun.">
        <title>Phylogenomics reveals the evolutionary origins of lichenization in chlorophyte algae.</title>
        <authorList>
            <person name="Puginier C."/>
            <person name="Libourel C."/>
            <person name="Otte J."/>
            <person name="Skaloud P."/>
            <person name="Haon M."/>
            <person name="Grisel S."/>
            <person name="Petersen M."/>
            <person name="Berrin J.G."/>
            <person name="Delaux P.M."/>
            <person name="Dal Grande F."/>
            <person name="Keller J."/>
        </authorList>
    </citation>
    <scope>NUCLEOTIDE SEQUENCE [LARGE SCALE GENOMIC DNA]</scope>
    <source>
        <strain evidence="2 3">SAG 245.80</strain>
    </source>
</reference>
<sequence length="110" mass="12443">MHLCCKVKQACIQNRRFESIMAHPTALNRAQRTQLLEKMNSGICAPPSFSMRRHNPQEGQDKFGSKAVPERPQTRTESGHLPDLSGMMRIVHKTRMQLPPSPPEPSVLQT</sequence>
<dbReference type="AlphaFoldDB" id="A0AAW1QV13"/>
<feature type="compositionally biased region" description="Basic and acidic residues" evidence="1">
    <location>
        <begin position="55"/>
        <end position="80"/>
    </location>
</feature>
<dbReference type="EMBL" id="JALJOU010000078">
    <property type="protein sequence ID" value="KAK9824972.1"/>
    <property type="molecule type" value="Genomic_DNA"/>
</dbReference>
<evidence type="ECO:0000256" key="1">
    <source>
        <dbReference type="SAM" id="MobiDB-lite"/>
    </source>
</evidence>
<feature type="region of interest" description="Disordered" evidence="1">
    <location>
        <begin position="44"/>
        <end position="85"/>
    </location>
</feature>
<name>A0AAW1QV13_9CHLO</name>